<organism evidence="4 5">
    <name type="scientific">Agrocybe chaxingu</name>
    <dbReference type="NCBI Taxonomy" id="84603"/>
    <lineage>
        <taxon>Eukaryota</taxon>
        <taxon>Fungi</taxon>
        <taxon>Dikarya</taxon>
        <taxon>Basidiomycota</taxon>
        <taxon>Agaricomycotina</taxon>
        <taxon>Agaricomycetes</taxon>
        <taxon>Agaricomycetidae</taxon>
        <taxon>Agaricales</taxon>
        <taxon>Agaricineae</taxon>
        <taxon>Strophariaceae</taxon>
        <taxon>Agrocybe</taxon>
    </lineage>
</organism>
<accession>A0A9W8K1A0</accession>
<dbReference type="PANTHER" id="PTHR12143:SF25">
    <property type="entry name" value="FAMILY PROTEIN, PUTATIVE (AFU_ORTHOLOGUE AFUA_1G10790)-RELATED"/>
    <property type="match status" value="1"/>
</dbReference>
<feature type="chain" id="PRO_5040808131" description="Glycoside hydrolase family 92 protein" evidence="1">
    <location>
        <begin position="18"/>
        <end position="808"/>
    </location>
</feature>
<dbReference type="InterPro" id="IPR041371">
    <property type="entry name" value="GH92_N"/>
</dbReference>
<dbReference type="InterPro" id="IPR008928">
    <property type="entry name" value="6-hairpin_glycosidase_sf"/>
</dbReference>
<evidence type="ECO:0000256" key="1">
    <source>
        <dbReference type="SAM" id="SignalP"/>
    </source>
</evidence>
<dbReference type="SUPFAM" id="SSF48208">
    <property type="entry name" value="Six-hairpin glycosidases"/>
    <property type="match status" value="1"/>
</dbReference>
<keyword evidence="1" id="KW-0732">Signal</keyword>
<evidence type="ECO:0000259" key="2">
    <source>
        <dbReference type="Pfam" id="PF07971"/>
    </source>
</evidence>
<dbReference type="OrthoDB" id="449263at2759"/>
<dbReference type="InterPro" id="IPR012939">
    <property type="entry name" value="Glyco_hydro_92"/>
</dbReference>
<dbReference type="NCBIfam" id="TIGR01180">
    <property type="entry name" value="aman2_put"/>
    <property type="match status" value="1"/>
</dbReference>
<evidence type="ECO:0008006" key="6">
    <source>
        <dbReference type="Google" id="ProtNLM"/>
    </source>
</evidence>
<dbReference type="InterPro" id="IPR005887">
    <property type="entry name" value="GH92_a_mannosidase_put"/>
</dbReference>
<feature type="domain" description="Glycosyl hydrolase family 92 N-terminal" evidence="3">
    <location>
        <begin position="45"/>
        <end position="297"/>
    </location>
</feature>
<protein>
    <recommendedName>
        <fullName evidence="6">Glycoside hydrolase family 92 protein</fullName>
    </recommendedName>
</protein>
<comment type="caution">
    <text evidence="4">The sequence shown here is derived from an EMBL/GenBank/DDBJ whole genome shotgun (WGS) entry which is preliminary data.</text>
</comment>
<dbReference type="InterPro" id="IPR050883">
    <property type="entry name" value="PNGase"/>
</dbReference>
<dbReference type="Pfam" id="PF07971">
    <property type="entry name" value="Glyco_hydro_92"/>
    <property type="match status" value="1"/>
</dbReference>
<gene>
    <name evidence="4" type="ORF">NLJ89_g9066</name>
</gene>
<dbReference type="GO" id="GO:0005975">
    <property type="term" value="P:carbohydrate metabolic process"/>
    <property type="evidence" value="ECO:0007669"/>
    <property type="project" value="InterPro"/>
</dbReference>
<dbReference type="Gene3D" id="1.20.1610.10">
    <property type="entry name" value="alpha-1,2-mannosidases domains"/>
    <property type="match status" value="1"/>
</dbReference>
<name>A0A9W8K1A0_9AGAR</name>
<keyword evidence="5" id="KW-1185">Reference proteome</keyword>
<feature type="domain" description="Glycosyl hydrolase family 92" evidence="2">
    <location>
        <begin position="304"/>
        <end position="782"/>
    </location>
</feature>
<dbReference type="GO" id="GO:0000224">
    <property type="term" value="F:peptide-N4-(N-acetyl-beta-glucosaminyl)asparagine amidase activity"/>
    <property type="evidence" value="ECO:0007669"/>
    <property type="project" value="TreeGrafter"/>
</dbReference>
<evidence type="ECO:0000313" key="4">
    <source>
        <dbReference type="EMBL" id="KAJ3502040.1"/>
    </source>
</evidence>
<sequence>MLPYALLSLLLFVGVRAQPSPELQKRISAAIAAAANQSNPDYTAFVNPFIGTDDFGNVCPGASIPFGMTKFSTDMTGYAPAGYVADPSQFIRGLSPLHDSGTGSSLGTYGNFEIMPSLCPNGFNTCNTTLAARQRLRKNNTDDGSPGYFALTLDNEIKMEATATRRAGLERFTFPEGSKPYFVLDLANDLPASFAGGQLTINPDIGRITIGGRYGSSFGPGRFNYQAFACYDLLDGGRQKLDEYGVWTGDLVGLDAKGLGQTRLNLSLNLIGGIYQSGALFSYDDNPTTVNIRVGVSFISEERACENAETEIGSATFEEIRERARLLWLEKLSKVEIDIANTSPNVTEMLYSSLYRAALTPNNATLEAQGLFADTTSFYFDSLYCSWDTFRTFFPLLSLHSPVEYAQIVDTYIDGWRKNGWMPECRANNLQGWTQGGSSADNIVSHFAVYYHNEAQQLGIDLNELYAALVTDAEVNPPEWNIQGRQVNVYKQYGYVPFAVLDVSSTGRQTREGSRTLEYAFEDFGIRQVAQLLEKQDDVEKYTNRSLFYRNVWDPSIESDGFKGFFQKRYPNGTFAFQNPINCSPNDRNQSRPCSLQGTNVNGFYESSSWEYSCSIKETFVKRLDHFFDAGYYLAGNEPSFQTPIGYHYADHPAQSVDRVREVVFDNFDITAAGLPGNDDQAAMASLLAFHLLGLYPVPSTTHLLILSPFTPKYTIHNSFLNISTTVTVVNFDSKSVQKRIPPGVAAYVQNVTVNGVPSASRCHYDFHDTFRTGGEIVITLTADKGEADSCLGLLPESISTGGFAKAR</sequence>
<proteinExistence type="predicted"/>
<dbReference type="Proteomes" id="UP001148786">
    <property type="component" value="Unassembled WGS sequence"/>
</dbReference>
<feature type="signal peptide" evidence="1">
    <location>
        <begin position="1"/>
        <end position="17"/>
    </location>
</feature>
<evidence type="ECO:0000313" key="5">
    <source>
        <dbReference type="Proteomes" id="UP001148786"/>
    </source>
</evidence>
<dbReference type="Gene3D" id="1.20.1050.60">
    <property type="entry name" value="alpha-1,2-mannosidase"/>
    <property type="match status" value="1"/>
</dbReference>
<dbReference type="EMBL" id="JANKHO010001338">
    <property type="protein sequence ID" value="KAJ3502040.1"/>
    <property type="molecule type" value="Genomic_DNA"/>
</dbReference>
<dbReference type="Pfam" id="PF17678">
    <property type="entry name" value="Glyco_hydro_92N"/>
    <property type="match status" value="1"/>
</dbReference>
<dbReference type="GO" id="GO:0005829">
    <property type="term" value="C:cytosol"/>
    <property type="evidence" value="ECO:0007669"/>
    <property type="project" value="TreeGrafter"/>
</dbReference>
<dbReference type="GO" id="GO:0006516">
    <property type="term" value="P:glycoprotein catabolic process"/>
    <property type="evidence" value="ECO:0007669"/>
    <property type="project" value="TreeGrafter"/>
</dbReference>
<dbReference type="GO" id="GO:0005634">
    <property type="term" value="C:nucleus"/>
    <property type="evidence" value="ECO:0007669"/>
    <property type="project" value="TreeGrafter"/>
</dbReference>
<dbReference type="GO" id="GO:0030246">
    <property type="term" value="F:carbohydrate binding"/>
    <property type="evidence" value="ECO:0007669"/>
    <property type="project" value="InterPro"/>
</dbReference>
<evidence type="ECO:0000259" key="3">
    <source>
        <dbReference type="Pfam" id="PF17678"/>
    </source>
</evidence>
<dbReference type="PANTHER" id="PTHR12143">
    <property type="entry name" value="PEPTIDE N-GLYCANASE PNGASE -RELATED"/>
    <property type="match status" value="1"/>
</dbReference>
<dbReference type="Gene3D" id="2.70.98.10">
    <property type="match status" value="1"/>
</dbReference>
<reference evidence="4" key="1">
    <citation type="submission" date="2022-07" db="EMBL/GenBank/DDBJ databases">
        <title>Genome Sequence of Agrocybe chaxingu.</title>
        <authorList>
            <person name="Buettner E."/>
        </authorList>
    </citation>
    <scope>NUCLEOTIDE SEQUENCE</scope>
    <source>
        <strain evidence="4">MP-N11</strain>
    </source>
</reference>
<dbReference type="AlphaFoldDB" id="A0A9W8K1A0"/>
<dbReference type="InterPro" id="IPR014718">
    <property type="entry name" value="GH-type_carb-bd"/>
</dbReference>
<dbReference type="Gene3D" id="3.30.2080.10">
    <property type="entry name" value="GH92 mannosidase domain"/>
    <property type="match status" value="1"/>
</dbReference>